<evidence type="ECO:0000256" key="6">
    <source>
        <dbReference type="RuleBase" id="RU361277"/>
    </source>
</evidence>
<comment type="similarity">
    <text evidence="2 6">Belongs to the zinc-containing alcohol dehydrogenase family.</text>
</comment>
<dbReference type="InterPro" id="IPR013154">
    <property type="entry name" value="ADH-like_N"/>
</dbReference>
<dbReference type="InterPro" id="IPR036291">
    <property type="entry name" value="NAD(P)-bd_dom_sf"/>
</dbReference>
<sequence>MNGSTSSVSARAIVAREPVQGKPDWKLEDVTLRQLESNELLIRIVATGVCHTDLLFALMPPEAGPYPKVLGHEGAGYVQEIGSKVQNATVGDAVLLSFQFCSTCKNCKQNHPAYCQKFEELNYSGDPEVFHVADGSKSSGSFFGQSSFSSFAIVKDSSTIKVTDLIKNEEELKLFAPLGCGFQTGVGTVDQLAAAGSQDTVVIMGLGGVGLTAVMAAKMKECAIVIGIDRVPERLKIAKMCGATHTINTSDSELDLEEVVKALTGGNGPTITVDTTGNVNLIRMGVDFTANRGQMILLGVAPMDASLDVPLVKFMQTGKQLRGSIEGDTAPSEVEEFQTAITEMHTGVAIKPVLIW</sequence>
<keyword evidence="5" id="KW-0560">Oxidoreductase</keyword>
<dbReference type="AlphaFoldDB" id="A0A8H8RWX7"/>
<keyword evidence="4 6" id="KW-0862">Zinc</keyword>
<evidence type="ECO:0000256" key="4">
    <source>
        <dbReference type="ARBA" id="ARBA00022833"/>
    </source>
</evidence>
<feature type="domain" description="Alcohol dehydrogenase-like N-terminal" evidence="8">
    <location>
        <begin position="37"/>
        <end position="162"/>
    </location>
</feature>
<evidence type="ECO:0000256" key="2">
    <source>
        <dbReference type="ARBA" id="ARBA00008072"/>
    </source>
</evidence>
<evidence type="ECO:0000313" key="9">
    <source>
        <dbReference type="EMBL" id="TVY42259.1"/>
    </source>
</evidence>
<proteinExistence type="inferred from homology"/>
<name>A0A8H8RWX7_9HELO</name>
<dbReference type="SUPFAM" id="SSF51735">
    <property type="entry name" value="NAD(P)-binding Rossmann-fold domains"/>
    <property type="match status" value="1"/>
</dbReference>
<evidence type="ECO:0000256" key="3">
    <source>
        <dbReference type="ARBA" id="ARBA00022723"/>
    </source>
</evidence>
<evidence type="ECO:0000259" key="7">
    <source>
        <dbReference type="Pfam" id="PF00107"/>
    </source>
</evidence>
<evidence type="ECO:0000313" key="10">
    <source>
        <dbReference type="Proteomes" id="UP000443090"/>
    </source>
</evidence>
<comment type="cofactor">
    <cofactor evidence="1 6">
        <name>Zn(2+)</name>
        <dbReference type="ChEBI" id="CHEBI:29105"/>
    </cofactor>
</comment>
<keyword evidence="10" id="KW-1185">Reference proteome</keyword>
<evidence type="ECO:0000259" key="8">
    <source>
        <dbReference type="Pfam" id="PF08240"/>
    </source>
</evidence>
<gene>
    <name evidence="9" type="primary">xylB</name>
    <name evidence="9" type="ORF">LOCC1_G007751</name>
</gene>
<dbReference type="Pfam" id="PF00107">
    <property type="entry name" value="ADH_zinc_N"/>
    <property type="match status" value="1"/>
</dbReference>
<accession>A0A8H8RWX7</accession>
<organism evidence="9 10">
    <name type="scientific">Lachnellula occidentalis</name>
    <dbReference type="NCBI Taxonomy" id="215460"/>
    <lineage>
        <taxon>Eukaryota</taxon>
        <taxon>Fungi</taxon>
        <taxon>Dikarya</taxon>
        <taxon>Ascomycota</taxon>
        <taxon>Pezizomycotina</taxon>
        <taxon>Leotiomycetes</taxon>
        <taxon>Helotiales</taxon>
        <taxon>Lachnaceae</taxon>
        <taxon>Lachnellula</taxon>
    </lineage>
</organism>
<dbReference type="InterPro" id="IPR013149">
    <property type="entry name" value="ADH-like_C"/>
</dbReference>
<dbReference type="Gene3D" id="3.90.180.10">
    <property type="entry name" value="Medium-chain alcohol dehydrogenases, catalytic domain"/>
    <property type="match status" value="1"/>
</dbReference>
<dbReference type="OrthoDB" id="1560166at2759"/>
<keyword evidence="3 6" id="KW-0479">Metal-binding</keyword>
<dbReference type="EMBL" id="QGMI01000340">
    <property type="protein sequence ID" value="TVY42259.1"/>
    <property type="molecule type" value="Genomic_DNA"/>
</dbReference>
<protein>
    <submittedName>
        <fullName evidence="9">Aryl-alcohol dehydrogenase</fullName>
    </submittedName>
</protein>
<comment type="caution">
    <text evidence="9">The sequence shown here is derived from an EMBL/GenBank/DDBJ whole genome shotgun (WGS) entry which is preliminary data.</text>
</comment>
<dbReference type="GO" id="GO:0016491">
    <property type="term" value="F:oxidoreductase activity"/>
    <property type="evidence" value="ECO:0007669"/>
    <property type="project" value="UniProtKB-KW"/>
</dbReference>
<dbReference type="PANTHER" id="PTHR43350">
    <property type="entry name" value="NAD-DEPENDENT ALCOHOL DEHYDROGENASE"/>
    <property type="match status" value="1"/>
</dbReference>
<dbReference type="SUPFAM" id="SSF50129">
    <property type="entry name" value="GroES-like"/>
    <property type="match status" value="1"/>
</dbReference>
<dbReference type="InterPro" id="IPR011032">
    <property type="entry name" value="GroES-like_sf"/>
</dbReference>
<dbReference type="InterPro" id="IPR002328">
    <property type="entry name" value="ADH_Zn_CS"/>
</dbReference>
<reference evidence="9 10" key="1">
    <citation type="submission" date="2018-05" db="EMBL/GenBank/DDBJ databases">
        <title>Genome sequencing and assembly of the regulated plant pathogen Lachnellula willkommii and related sister species for the development of diagnostic species identification markers.</title>
        <authorList>
            <person name="Giroux E."/>
            <person name="Bilodeau G."/>
        </authorList>
    </citation>
    <scope>NUCLEOTIDE SEQUENCE [LARGE SCALE GENOMIC DNA]</scope>
    <source>
        <strain evidence="9 10">CBS 160.35</strain>
    </source>
</reference>
<dbReference type="PROSITE" id="PS00059">
    <property type="entry name" value="ADH_ZINC"/>
    <property type="match status" value="1"/>
</dbReference>
<evidence type="ECO:0000256" key="5">
    <source>
        <dbReference type="ARBA" id="ARBA00023002"/>
    </source>
</evidence>
<dbReference type="Proteomes" id="UP000443090">
    <property type="component" value="Unassembled WGS sequence"/>
</dbReference>
<evidence type="ECO:0000256" key="1">
    <source>
        <dbReference type="ARBA" id="ARBA00001947"/>
    </source>
</evidence>
<feature type="domain" description="Alcohol dehydrogenase-like C-terminal" evidence="7">
    <location>
        <begin position="208"/>
        <end position="341"/>
    </location>
</feature>
<dbReference type="Pfam" id="PF08240">
    <property type="entry name" value="ADH_N"/>
    <property type="match status" value="1"/>
</dbReference>
<dbReference type="Gene3D" id="3.40.50.720">
    <property type="entry name" value="NAD(P)-binding Rossmann-like Domain"/>
    <property type="match status" value="1"/>
</dbReference>
<dbReference type="PANTHER" id="PTHR43350:SF2">
    <property type="entry name" value="GROES-LIKE ZINC-BINDING ALCOHOL DEHYDROGENASE FAMILY PROTEIN"/>
    <property type="match status" value="1"/>
</dbReference>
<dbReference type="GO" id="GO:0008270">
    <property type="term" value="F:zinc ion binding"/>
    <property type="evidence" value="ECO:0007669"/>
    <property type="project" value="InterPro"/>
</dbReference>